<name>A0A1Y6CIQ5_9BACT</name>
<dbReference type="InterPro" id="IPR006141">
    <property type="entry name" value="Intein_N"/>
</dbReference>
<reference evidence="3" key="1">
    <citation type="submission" date="2017-04" db="EMBL/GenBank/DDBJ databases">
        <authorList>
            <person name="Varghese N."/>
            <person name="Submissions S."/>
        </authorList>
    </citation>
    <scope>NUCLEOTIDE SEQUENCE [LARGE SCALE GENOMIC DNA]</scope>
    <source>
        <strain evidence="3">RKEM611</strain>
    </source>
</reference>
<dbReference type="Gene3D" id="2.170.16.10">
    <property type="entry name" value="Hedgehog/Intein (Hint) domain"/>
    <property type="match status" value="1"/>
</dbReference>
<evidence type="ECO:0000259" key="1">
    <source>
        <dbReference type="SMART" id="SM00306"/>
    </source>
</evidence>
<accession>A0A1Y6CIQ5</accession>
<dbReference type="GO" id="GO:0016539">
    <property type="term" value="P:intein-mediated protein splicing"/>
    <property type="evidence" value="ECO:0007669"/>
    <property type="project" value="InterPro"/>
</dbReference>
<dbReference type="Proteomes" id="UP000192907">
    <property type="component" value="Unassembled WGS sequence"/>
</dbReference>
<dbReference type="SMART" id="SM00306">
    <property type="entry name" value="HintN"/>
    <property type="match status" value="1"/>
</dbReference>
<protein>
    <submittedName>
        <fullName evidence="2">Intein N-terminal splicing region</fullName>
    </submittedName>
</protein>
<sequence length="653" mass="71311">MLKKHMIEKLQEVIAGEQGRSSLPLVAILSLSGLVGIYLSQQSSKQQQALQKARMEISNQNLDDELRNALASFKSLMSNRKIATDQYEPTLFAEDYFASKWSLQKNTLAKTSGITSSNSGSKVTIETLKALTSASSEDLSEIYEGSKSVAETAKETVDIEIIKVVFDDSNPYLAKGILVRASTAGAEGEKSAKALVPLTVPEPSDIKLWVKAPGSSTFQQVYGSENSPLPAGDYELMITADGVALDAEISINNGTPIVIGSDVKHDAHNIRADDASIGVIKLKAGGNGELIYEFDHKTCSATPTTASGSNKYNIDVTVYDPSLNIHKPKIGLVNLFVENKAASSKKMSFAELTALCPGKCASTTYTPTAGVVQGGISLSANNYLASKADIEKIVGHSISESGMISTDYYQLAHREYFPTYSYTAFHNQTQKYGIFDAKVCASNSRGLAKSLADHNYDVQKAYDKIVNTGNYYKTIQRIYYQEPSCKPRLLFNRNSCGCFAENTEILLGDQKSLLRIQDIQQGDLVWNPKTKAAAKVARVIVGPEKFPLIRITLSNQQALRITGKHPFPTPSGIKAAFQLMAGETVLSNNGNPLRILEVQQESSSQETIVWNLLLEGERLQDHYLVANGVVTGDYFIQQKLESSPGNRIVDRRR</sequence>
<dbReference type="AlphaFoldDB" id="A0A1Y6CIQ5"/>
<gene>
    <name evidence="2" type="ORF">SAMN06296036_12436</name>
</gene>
<evidence type="ECO:0000313" key="3">
    <source>
        <dbReference type="Proteomes" id="UP000192907"/>
    </source>
</evidence>
<organism evidence="2 3">
    <name type="scientific">Pseudobacteriovorax antillogorgiicola</name>
    <dbReference type="NCBI Taxonomy" id="1513793"/>
    <lineage>
        <taxon>Bacteria</taxon>
        <taxon>Pseudomonadati</taxon>
        <taxon>Bdellovibrionota</taxon>
        <taxon>Oligoflexia</taxon>
        <taxon>Oligoflexales</taxon>
        <taxon>Pseudobacteriovoracaceae</taxon>
        <taxon>Pseudobacteriovorax</taxon>
    </lineage>
</organism>
<dbReference type="SUPFAM" id="SSF51294">
    <property type="entry name" value="Hedgehog/intein (Hint) domain"/>
    <property type="match status" value="1"/>
</dbReference>
<dbReference type="InterPro" id="IPR003587">
    <property type="entry name" value="Hint_dom_N"/>
</dbReference>
<feature type="domain" description="Hint" evidence="1">
    <location>
        <begin position="496"/>
        <end position="589"/>
    </location>
</feature>
<dbReference type="InterPro" id="IPR036844">
    <property type="entry name" value="Hint_dom_sf"/>
</dbReference>
<dbReference type="STRING" id="1513793.SAMN06296036_12436"/>
<evidence type="ECO:0000313" key="2">
    <source>
        <dbReference type="EMBL" id="SMF68543.1"/>
    </source>
</evidence>
<dbReference type="CDD" id="cd00081">
    <property type="entry name" value="Hint"/>
    <property type="match status" value="1"/>
</dbReference>
<proteinExistence type="predicted"/>
<dbReference type="PROSITE" id="PS50817">
    <property type="entry name" value="INTEIN_N_TER"/>
    <property type="match status" value="1"/>
</dbReference>
<dbReference type="EMBL" id="FWZT01000024">
    <property type="protein sequence ID" value="SMF68543.1"/>
    <property type="molecule type" value="Genomic_DNA"/>
</dbReference>
<keyword evidence="3" id="KW-1185">Reference proteome</keyword>